<feature type="region of interest" description="Disordered" evidence="1">
    <location>
        <begin position="197"/>
        <end position="326"/>
    </location>
</feature>
<feature type="compositionally biased region" description="Basic and acidic residues" evidence="1">
    <location>
        <begin position="465"/>
        <end position="475"/>
    </location>
</feature>
<dbReference type="EMBL" id="AZBU02000008">
    <property type="protein sequence ID" value="TKR67075.1"/>
    <property type="molecule type" value="Genomic_DNA"/>
</dbReference>
<feature type="region of interest" description="Disordered" evidence="1">
    <location>
        <begin position="1"/>
        <end position="27"/>
    </location>
</feature>
<organism evidence="2 3">
    <name type="scientific">Steinernema carpocapsae</name>
    <name type="common">Entomopathogenic nematode</name>
    <dbReference type="NCBI Taxonomy" id="34508"/>
    <lineage>
        <taxon>Eukaryota</taxon>
        <taxon>Metazoa</taxon>
        <taxon>Ecdysozoa</taxon>
        <taxon>Nematoda</taxon>
        <taxon>Chromadorea</taxon>
        <taxon>Rhabditida</taxon>
        <taxon>Tylenchina</taxon>
        <taxon>Panagrolaimomorpha</taxon>
        <taxon>Strongyloidoidea</taxon>
        <taxon>Steinernematidae</taxon>
        <taxon>Steinernema</taxon>
    </lineage>
</organism>
<feature type="region of interest" description="Disordered" evidence="1">
    <location>
        <begin position="503"/>
        <end position="526"/>
    </location>
</feature>
<feature type="compositionally biased region" description="Low complexity" evidence="1">
    <location>
        <begin position="255"/>
        <end position="284"/>
    </location>
</feature>
<feature type="compositionally biased region" description="Low complexity" evidence="1">
    <location>
        <begin position="1"/>
        <end position="16"/>
    </location>
</feature>
<comment type="caution">
    <text evidence="2">The sequence shown here is derived from an EMBL/GenBank/DDBJ whole genome shotgun (WGS) entry which is preliminary data.</text>
</comment>
<feature type="region of interest" description="Disordered" evidence="1">
    <location>
        <begin position="438"/>
        <end position="475"/>
    </location>
</feature>
<feature type="region of interest" description="Disordered" evidence="1">
    <location>
        <begin position="99"/>
        <end position="155"/>
    </location>
</feature>
<evidence type="ECO:0000256" key="1">
    <source>
        <dbReference type="SAM" id="MobiDB-lite"/>
    </source>
</evidence>
<proteinExistence type="predicted"/>
<feature type="compositionally biased region" description="Low complexity" evidence="1">
    <location>
        <begin position="227"/>
        <end position="239"/>
    </location>
</feature>
<evidence type="ECO:0000313" key="3">
    <source>
        <dbReference type="Proteomes" id="UP000298663"/>
    </source>
</evidence>
<dbReference type="Proteomes" id="UP000298663">
    <property type="component" value="Unassembled WGS sequence"/>
</dbReference>
<accession>A0A4V5ZZE1</accession>
<feature type="compositionally biased region" description="Basic and acidic residues" evidence="1">
    <location>
        <begin position="99"/>
        <end position="111"/>
    </location>
</feature>
<name>A0A4V5ZZE1_STECR</name>
<protein>
    <submittedName>
        <fullName evidence="2">Uncharacterized protein</fullName>
    </submittedName>
</protein>
<evidence type="ECO:0000313" key="2">
    <source>
        <dbReference type="EMBL" id="TKR67075.1"/>
    </source>
</evidence>
<sequence>MERSSSNGSTSSISTIPVPRTSSNRAACGRFVPDCKLEIEDYKLNAAHNAKMDKLRNDLAYKDEQLISQRREMEKLKKLFMDEKLKLIQEIKDTKALLFDERHRNGQERRLRSPQKPQQPHSSHHYQQQRPQQIQNHQRLQQPQQPHHRGRAISDQIGVMRSQELKNEHMRASSSASPKATARVRKGAPLNVNFLAAQQAGPSSNLSPPKRSSTGELSEASLKRARLSASPASSTSSTARNRRVASMFNQNQSRSYPVPSNSAPPSAASSISGSSVSRSVAGSADDPLVISDDEDEAPGAPEPAQPNSSNENAVVDRRNGSMGMPNSRAPYSDFVVPFTFEEPGGGATSNMIRGKAPQNGNSGIRRHAAQNGITANHFLGDVAGTGSSEACESTGDCFLEDLVLVDEERDDDAPIEPMDVEGPAPTILSIPEEHELKAEKPEEPMDVETSPESFRTACGTPPEDIPAKMEEKDPESSAIEAALVIMKAEDVKEDVKPEMATFGAKKEKKKMENVSEDESFETSDVLMIDEGQEELQERRIQSEHVPCPEFADVNVWYDDEIEVVKERITRLDEDDKRRVPYVRPFGIFDWKNYTPKEFAKKLAENLPADFDGDREEFARLEEYYSTPENFEGGKHLKKPLSEEYLREQKRIHEARWDVKWQEPGKIVPDARIKVSPKYTAYDKRLAEKRGDLLALDHETRKYQKQEEDEVEDEDEDFNRPWERVRFHDILPDYLRRSPDGILESFVVAFQLKAHTSDFHKDYLYVLHTFYSDSEVRNGRPWIRSEPIHITKEFIYVKFEIGKDKQINHDDIICITTRIGDKNVDRSHPLSAASMHFEIPILDRDISPEPPFVGLRMGLHAVEN</sequence>
<reference evidence="2 3" key="1">
    <citation type="journal article" date="2015" name="Genome Biol.">
        <title>Comparative genomics of Steinernema reveals deeply conserved gene regulatory networks.</title>
        <authorList>
            <person name="Dillman A.R."/>
            <person name="Macchietto M."/>
            <person name="Porter C.F."/>
            <person name="Rogers A."/>
            <person name="Williams B."/>
            <person name="Antoshechkin I."/>
            <person name="Lee M.M."/>
            <person name="Goodwin Z."/>
            <person name="Lu X."/>
            <person name="Lewis E.E."/>
            <person name="Goodrich-Blair H."/>
            <person name="Stock S.P."/>
            <person name="Adams B.J."/>
            <person name="Sternberg P.W."/>
            <person name="Mortazavi A."/>
        </authorList>
    </citation>
    <scope>NUCLEOTIDE SEQUENCE [LARGE SCALE GENOMIC DNA]</scope>
    <source>
        <strain evidence="2 3">ALL</strain>
    </source>
</reference>
<feature type="compositionally biased region" description="Polar residues" evidence="1">
    <location>
        <begin position="200"/>
        <end position="216"/>
    </location>
</feature>
<keyword evidence="3" id="KW-1185">Reference proteome</keyword>
<feature type="compositionally biased region" description="Low complexity" evidence="1">
    <location>
        <begin position="114"/>
        <end position="145"/>
    </location>
</feature>
<gene>
    <name evidence="2" type="ORF">L596_023282</name>
</gene>
<reference evidence="2 3" key="2">
    <citation type="journal article" date="2019" name="G3 (Bethesda)">
        <title>Hybrid Assembly of the Genome of the Entomopathogenic Nematode Steinernema carpocapsae Identifies the X-Chromosome.</title>
        <authorList>
            <person name="Serra L."/>
            <person name="Macchietto M."/>
            <person name="Macias-Munoz A."/>
            <person name="McGill C.J."/>
            <person name="Rodriguez I.M."/>
            <person name="Rodriguez B."/>
            <person name="Murad R."/>
            <person name="Mortazavi A."/>
        </authorList>
    </citation>
    <scope>NUCLEOTIDE SEQUENCE [LARGE SCALE GENOMIC DNA]</scope>
    <source>
        <strain evidence="2 3">ALL</strain>
    </source>
</reference>
<dbReference type="AlphaFoldDB" id="A0A4V5ZZE1"/>